<dbReference type="CDD" id="cd17370">
    <property type="entry name" value="MFS_MJ1317_like"/>
    <property type="match status" value="1"/>
</dbReference>
<evidence type="ECO:0000256" key="3">
    <source>
        <dbReference type="ARBA" id="ARBA00023136"/>
    </source>
</evidence>
<dbReference type="AlphaFoldDB" id="A0A0G0NBQ9"/>
<sequence length="414" mass="45008">MEPVHDILSPDTQKGEQAQPEVSKNVVIMGVVSFFTDVASEMVYPILPIFLTATLGAPMTIVGLMEGLAASALNMLKIVSGWLSDKYQKRKIIVVVGYSISALAKLVVAMSSGWHTAMFGKVLDRTGKGTRSSPRDALIADSTLAEHRGRAFGLHRAIDNAGAIIGPLLAIYLLFFLHIEIRSIFYIAFIPALIGVICLILFVKDIHTKPVNHTVFRFKLTDLSPSFKVFLAISIVFALGNSADAFMILKAKDMGMPIELILVLYALLNLTHSLSSYPAGIVSDKIGPKKVLLIGFLLFALAYILFGSITAPFFLWLLFPLFGFYRGLTEGVSVAYVSNLVKEEHTATAIGFYQTMIGFSILLASLIAGVMWESLGSAAPFLFGGSMAIIASLLFIILEKKINHISLFAKTPNP</sequence>
<feature type="transmembrane region" description="Helical" evidence="4">
    <location>
        <begin position="92"/>
        <end position="114"/>
    </location>
</feature>
<feature type="domain" description="Major facilitator superfamily (MFS) profile" evidence="5">
    <location>
        <begin position="26"/>
        <end position="403"/>
    </location>
</feature>
<feature type="transmembrane region" description="Helical" evidence="4">
    <location>
        <begin position="350"/>
        <end position="372"/>
    </location>
</feature>
<feature type="transmembrane region" description="Helical" evidence="4">
    <location>
        <begin position="46"/>
        <end position="71"/>
    </location>
</feature>
<feature type="transmembrane region" description="Helical" evidence="4">
    <location>
        <begin position="291"/>
        <end position="319"/>
    </location>
</feature>
<name>A0A0G0NBQ9_9BACT</name>
<evidence type="ECO:0000256" key="4">
    <source>
        <dbReference type="SAM" id="Phobius"/>
    </source>
</evidence>
<evidence type="ECO:0000313" key="7">
    <source>
        <dbReference type="Proteomes" id="UP000034665"/>
    </source>
</evidence>
<organism evidence="6 7">
    <name type="scientific">Candidatus Wolfebacteria bacterium GW2011_GWC2_39_22</name>
    <dbReference type="NCBI Taxonomy" id="1619013"/>
    <lineage>
        <taxon>Bacteria</taxon>
        <taxon>Candidatus Wolfeibacteriota</taxon>
    </lineage>
</organism>
<evidence type="ECO:0000256" key="2">
    <source>
        <dbReference type="ARBA" id="ARBA00022989"/>
    </source>
</evidence>
<dbReference type="PROSITE" id="PS50850">
    <property type="entry name" value="MFS"/>
    <property type="match status" value="1"/>
</dbReference>
<feature type="transmembrane region" description="Helical" evidence="4">
    <location>
        <begin position="184"/>
        <end position="203"/>
    </location>
</feature>
<dbReference type="Proteomes" id="UP000034665">
    <property type="component" value="Unassembled WGS sequence"/>
</dbReference>
<dbReference type="PANTHER" id="PTHR23518">
    <property type="entry name" value="C-METHYLTRANSFERASE"/>
    <property type="match status" value="1"/>
</dbReference>
<dbReference type="STRING" id="1619013.UT41_C0001G0477"/>
<keyword evidence="3 4" id="KW-0472">Membrane</keyword>
<evidence type="ECO:0000313" key="6">
    <source>
        <dbReference type="EMBL" id="KKR12933.1"/>
    </source>
</evidence>
<dbReference type="EMBL" id="LBWR01000001">
    <property type="protein sequence ID" value="KKR12933.1"/>
    <property type="molecule type" value="Genomic_DNA"/>
</dbReference>
<dbReference type="InterPro" id="IPR011701">
    <property type="entry name" value="MFS"/>
</dbReference>
<dbReference type="PANTHER" id="PTHR23518:SF2">
    <property type="entry name" value="MAJOR FACILITATOR SUPERFAMILY TRANSPORTER"/>
    <property type="match status" value="1"/>
</dbReference>
<dbReference type="InterPro" id="IPR036259">
    <property type="entry name" value="MFS_trans_sf"/>
</dbReference>
<proteinExistence type="predicted"/>
<dbReference type="Gene3D" id="1.20.1250.20">
    <property type="entry name" value="MFS general substrate transporter like domains"/>
    <property type="match status" value="2"/>
</dbReference>
<reference evidence="6 7" key="1">
    <citation type="journal article" date="2015" name="Nature">
        <title>rRNA introns, odd ribosomes, and small enigmatic genomes across a large radiation of phyla.</title>
        <authorList>
            <person name="Brown C.T."/>
            <person name="Hug L.A."/>
            <person name="Thomas B.C."/>
            <person name="Sharon I."/>
            <person name="Castelle C.J."/>
            <person name="Singh A."/>
            <person name="Wilkins M.J."/>
            <person name="Williams K.H."/>
            <person name="Banfield J.F."/>
        </authorList>
    </citation>
    <scope>NUCLEOTIDE SEQUENCE [LARGE SCALE GENOMIC DNA]</scope>
</reference>
<evidence type="ECO:0000259" key="5">
    <source>
        <dbReference type="PROSITE" id="PS50850"/>
    </source>
</evidence>
<comment type="caution">
    <text evidence="6">The sequence shown here is derived from an EMBL/GenBank/DDBJ whole genome shotgun (WGS) entry which is preliminary data.</text>
</comment>
<dbReference type="PATRIC" id="fig|1619013.3.peg.493"/>
<accession>A0A0G0NBQ9</accession>
<dbReference type="GO" id="GO:0022857">
    <property type="term" value="F:transmembrane transporter activity"/>
    <property type="evidence" value="ECO:0007669"/>
    <property type="project" value="InterPro"/>
</dbReference>
<protein>
    <submittedName>
        <fullName evidence="6">Major facilitator superfamily</fullName>
    </submittedName>
</protein>
<feature type="transmembrane region" description="Helical" evidence="4">
    <location>
        <begin position="378"/>
        <end position="398"/>
    </location>
</feature>
<dbReference type="SUPFAM" id="SSF103473">
    <property type="entry name" value="MFS general substrate transporter"/>
    <property type="match status" value="1"/>
</dbReference>
<gene>
    <name evidence="6" type="ORF">UT41_C0001G0477</name>
</gene>
<dbReference type="Pfam" id="PF07690">
    <property type="entry name" value="MFS_1"/>
    <property type="match status" value="1"/>
</dbReference>
<dbReference type="InterPro" id="IPR020846">
    <property type="entry name" value="MFS_dom"/>
</dbReference>
<feature type="transmembrane region" description="Helical" evidence="4">
    <location>
        <begin position="261"/>
        <end position="279"/>
    </location>
</feature>
<evidence type="ECO:0000256" key="1">
    <source>
        <dbReference type="ARBA" id="ARBA00022692"/>
    </source>
</evidence>
<keyword evidence="2 4" id="KW-1133">Transmembrane helix</keyword>
<feature type="transmembrane region" description="Helical" evidence="4">
    <location>
        <begin position="229"/>
        <end position="249"/>
    </location>
</feature>
<feature type="transmembrane region" description="Helical" evidence="4">
    <location>
        <begin position="157"/>
        <end position="177"/>
    </location>
</feature>
<keyword evidence="1 4" id="KW-0812">Transmembrane</keyword>